<evidence type="ECO:0000313" key="2">
    <source>
        <dbReference type="Proteomes" id="UP001732700"/>
    </source>
</evidence>
<dbReference type="EnsemblPlants" id="AVESA.00010b.r2.7DG1400200.1">
    <property type="protein sequence ID" value="AVESA.00010b.r2.7DG1400200.1.CDS"/>
    <property type="gene ID" value="AVESA.00010b.r2.7DG1400200"/>
</dbReference>
<name>A0ACD6AG55_AVESA</name>
<evidence type="ECO:0000313" key="1">
    <source>
        <dbReference type="EnsemblPlants" id="AVESA.00010b.r2.7DG1400200.1.CDS"/>
    </source>
</evidence>
<protein>
    <submittedName>
        <fullName evidence="1">Uncharacterized protein</fullName>
    </submittedName>
</protein>
<keyword evidence="2" id="KW-1185">Reference proteome</keyword>
<proteinExistence type="predicted"/>
<dbReference type="Proteomes" id="UP001732700">
    <property type="component" value="Chromosome 7D"/>
</dbReference>
<reference evidence="1" key="2">
    <citation type="submission" date="2025-09" db="UniProtKB">
        <authorList>
            <consortium name="EnsemblPlants"/>
        </authorList>
    </citation>
    <scope>IDENTIFICATION</scope>
</reference>
<sequence>MAEAIVGPLLSKLQEVAVKEGKALAGVGDEIDRLRERLMWLHALVYETDLRSRSEGNQLIRVLARQMREIAFEAEDAVDHFVLKVDLSRFGRHWRRAARLFFANFVTQIYVRYILSQKIKSMNARLEDIHDNSAKYGSNNESTSAITWRASRYIPPVRHNWDDMGSDELKEPNKTKKTELTKLLLDMEKPAGQVIYVVGESGIGKRHLVKKVYEDEAINEKFAIRIWENFPADTSNSSIAHKIKGKLEAEWKKMEAEDNSTYLVVVDCPVSSTVLGNSIVGKFTKGGKGSKIVLATTSSPPEENGGIVKLGYLDKTTSITLFNKSLGLDGHRESDYKTEMKKKFRETIEGPTNGLPLAVILLAKLLRTMAYSKWESASEYIRYNHQGDPLKTIVSMGIDDLPDDLKSCLLYMAGFPDRSTIDAGQLVRLWIAEGFLTQQLGVEPEELGQRYLKELIFRGLVQLVEKKGGDVKSVAIRDQVHPFFRWEAQRTGFMETYYGGSAAVPDSARRLALNSRKLPKPDKMKVLKKLRTLLSSHDGQNHDAQGPQSFKEIFPQLLMHSTFLRVISLEGIDIGEELPKEIRNILHLQYLGVQCPTLTTVPASIRKLKKLQIMDVRGTKVTTLPYSFWNMKSKPHVICDKDLGCPKGAEDQMLIMTPATLSSKHI</sequence>
<organism evidence="1 2">
    <name type="scientific">Avena sativa</name>
    <name type="common">Oat</name>
    <dbReference type="NCBI Taxonomy" id="4498"/>
    <lineage>
        <taxon>Eukaryota</taxon>
        <taxon>Viridiplantae</taxon>
        <taxon>Streptophyta</taxon>
        <taxon>Embryophyta</taxon>
        <taxon>Tracheophyta</taxon>
        <taxon>Spermatophyta</taxon>
        <taxon>Magnoliopsida</taxon>
        <taxon>Liliopsida</taxon>
        <taxon>Poales</taxon>
        <taxon>Poaceae</taxon>
        <taxon>BOP clade</taxon>
        <taxon>Pooideae</taxon>
        <taxon>Poodae</taxon>
        <taxon>Poeae</taxon>
        <taxon>Poeae Chloroplast Group 1 (Aveneae type)</taxon>
        <taxon>Aveninae</taxon>
        <taxon>Avena</taxon>
    </lineage>
</organism>
<accession>A0ACD6AG55</accession>
<reference evidence="1" key="1">
    <citation type="submission" date="2021-05" db="EMBL/GenBank/DDBJ databases">
        <authorList>
            <person name="Scholz U."/>
            <person name="Mascher M."/>
            <person name="Fiebig A."/>
        </authorList>
    </citation>
    <scope>NUCLEOTIDE SEQUENCE [LARGE SCALE GENOMIC DNA]</scope>
</reference>